<sequence>VADPAPAKAAEAAAPEEPKKQPERSRQGGGRDRNRGDRSRGKDEPVIGMGDHLPTFIAKSFEERQSR</sequence>
<protein>
    <submittedName>
        <fullName evidence="2">Uncharacterized protein</fullName>
    </submittedName>
</protein>
<feature type="compositionally biased region" description="Low complexity" evidence="1">
    <location>
        <begin position="1"/>
        <end position="15"/>
    </location>
</feature>
<feature type="compositionally biased region" description="Basic and acidic residues" evidence="1">
    <location>
        <begin position="16"/>
        <end position="45"/>
    </location>
</feature>
<evidence type="ECO:0000313" key="2">
    <source>
        <dbReference type="EMBL" id="KKK91879.1"/>
    </source>
</evidence>
<feature type="region of interest" description="Disordered" evidence="1">
    <location>
        <begin position="1"/>
        <end position="67"/>
    </location>
</feature>
<reference evidence="2" key="1">
    <citation type="journal article" date="2015" name="Nature">
        <title>Complex archaea that bridge the gap between prokaryotes and eukaryotes.</title>
        <authorList>
            <person name="Spang A."/>
            <person name="Saw J.H."/>
            <person name="Jorgensen S.L."/>
            <person name="Zaremba-Niedzwiedzka K."/>
            <person name="Martijn J."/>
            <person name="Lind A.E."/>
            <person name="van Eijk R."/>
            <person name="Schleper C."/>
            <person name="Guy L."/>
            <person name="Ettema T.J."/>
        </authorList>
    </citation>
    <scope>NUCLEOTIDE SEQUENCE</scope>
</reference>
<feature type="non-terminal residue" evidence="2">
    <location>
        <position position="1"/>
    </location>
</feature>
<dbReference type="AlphaFoldDB" id="A0A0F9BMS2"/>
<organism evidence="2">
    <name type="scientific">marine sediment metagenome</name>
    <dbReference type="NCBI Taxonomy" id="412755"/>
    <lineage>
        <taxon>unclassified sequences</taxon>
        <taxon>metagenomes</taxon>
        <taxon>ecological metagenomes</taxon>
    </lineage>
</organism>
<proteinExistence type="predicted"/>
<name>A0A0F9BMS2_9ZZZZ</name>
<dbReference type="EMBL" id="LAZR01048458">
    <property type="protein sequence ID" value="KKK91879.1"/>
    <property type="molecule type" value="Genomic_DNA"/>
</dbReference>
<accession>A0A0F9BMS2</accession>
<evidence type="ECO:0000256" key="1">
    <source>
        <dbReference type="SAM" id="MobiDB-lite"/>
    </source>
</evidence>
<comment type="caution">
    <text evidence="2">The sequence shown here is derived from an EMBL/GenBank/DDBJ whole genome shotgun (WGS) entry which is preliminary data.</text>
</comment>
<gene>
    <name evidence="2" type="ORF">LCGC14_2708510</name>
</gene>